<dbReference type="Pfam" id="PF00550">
    <property type="entry name" value="PP-binding"/>
    <property type="match status" value="1"/>
</dbReference>
<dbReference type="GO" id="GO:1901336">
    <property type="term" value="P:lactone biosynthetic process"/>
    <property type="evidence" value="ECO:0007669"/>
    <property type="project" value="UniProtKB-ARBA"/>
</dbReference>
<feature type="domain" description="Ketosynthase family 3 (KS3)" evidence="12">
    <location>
        <begin position="45"/>
        <end position="462"/>
    </location>
</feature>
<dbReference type="Gene3D" id="3.40.366.10">
    <property type="entry name" value="Malonyl-Coenzyme A Acyl Carrier Protein, domain 2"/>
    <property type="match status" value="1"/>
</dbReference>
<gene>
    <name evidence="14" type="ORF">N8I77_013354</name>
</gene>
<dbReference type="GO" id="GO:0044550">
    <property type="term" value="P:secondary metabolite biosynthetic process"/>
    <property type="evidence" value="ECO:0007669"/>
    <property type="project" value="UniProtKB-ARBA"/>
</dbReference>
<dbReference type="InterPro" id="IPR049551">
    <property type="entry name" value="PKS_DH_C"/>
</dbReference>
<dbReference type="SUPFAM" id="SSF55048">
    <property type="entry name" value="Probable ACP-binding domain of malonyl-CoA ACP transacylase"/>
    <property type="match status" value="1"/>
</dbReference>
<dbReference type="InterPro" id="IPR016039">
    <property type="entry name" value="Thiolase-like"/>
</dbReference>
<dbReference type="SMART" id="SM00829">
    <property type="entry name" value="PKS_ER"/>
    <property type="match status" value="1"/>
</dbReference>
<feature type="compositionally biased region" description="Basic and acidic residues" evidence="10">
    <location>
        <begin position="1"/>
        <end position="12"/>
    </location>
</feature>
<evidence type="ECO:0000256" key="5">
    <source>
        <dbReference type="ARBA" id="ARBA00022857"/>
    </source>
</evidence>
<sequence>MTFLDVDARSEDQPDGSTSAGSWDHVSNINNEPSELPGQADSQGPVPVAICGMAMRLPGNISSGEQLWDFLINKRNARDVVPTERYNSAAFHGGPEGRSRHGYFLKDVDIEKFDASLFTMTRAELEWLDPQVRILLELTRECFENAGEVRWRGRKDIGCYIGTWGEDWKELHTKDTQSAEDGYSVTGIMDFQFSNKISHEYDLQGPSFVVKSACSSSLIALHEAFRAIHAGDIRGALVGGVNMLLSPTQTAGMYKAGVLSPRDQCRSFDASADGYCRAEGVNMIYIKRLDDALRDGNPIRAIIRGTATNADGKGEGLFAPSAVGHEALIRSCYESAGIDDLGRTAHFECHGTGTKAGDPTETTAVANVFGEHGGISIGSSKPNLGHSEGASGITSVIKSVLALERQTLLPNIHFENPNPSIPWERGLHVPVDATPLPEDRAERISINAFGLGGSNAHVILDSARSFGVGAPSADETSEDQQAVESQPRLLVYTANNAESAKTGAERHAQFLADTPDALADAAYTLAVRREHLTWRTFAVADGSQVPQFLPPSKLANSRTAPDITFVFTGQGAQWATMGSKLLSAYPTAKDDVALMDKALSKLEPGVAPSWTIAEELGKSKQTSQVGKAEFSQPLCTAIQIIIVNILRTWGVDPAAVIGHSSGEIAAAYACGALTVQEAIICAYTRGLATKHQDRAGAMAAIGLGADEVRPLLPEGVVVACENSPSSTTLSGDSEGIDRVIETLKNDASEREIFARRLHVDKAYHSHHMKEPGVLYDRLLAPHISSKTASVPFYSTVTNQVFHNEGCLSPSYWRSNMERPVLFNTTMHKLLQERKSSGHCILLEIGPHSALAGPIRQILKAAQTSATTYVSTLTRESDEIRAMLSAAGQLFVNGADIRFDVMNPSGRVRTDLPRYPWHRDARYWHESRLSSEWRKRRFPHHEFLGSRVHDCGDLEPVWRNVLKLGDVPWCRDHVIARDIVLPATAYLVMICEAVRQLTGSEEYSLRQVTISAACILHESQPTELVLAMKPVRVTNSLASPSWYEFTISSSSSSSSNKSTWTKHCAGQVRAGADEGMRPEPHRKIVDLPRKVNMASCYQAVRETGLKYGPTFQRLGGVSAYPESGRIVRRLTNEVPGVSQPEQPSHYHPVTLDFCFQLFQLASMHGLARNCRAMTVPTYLDDMYIRRPTPDAQLAAEVTSRLDGAGGVLGDCVGVAGNGEVAMRLRGCRMTSLDDNGEKAGVQDPHAAARVVWRPDLDFQSIAGLVSTENTTRRPTETLQRLTLLCCIDALERAGAGAGVDVPEHLVKLRRWLGDRVRLAHQGQYPFVDDAAQLVQLPAGERAQLLDEVTTQLEGSSVAVVATALRRVLGAIEGIFSGEVSALDVLRQDDILTQVYNLGHRWDFSRFLRLLGHRRPHLRVLEIGAGTGGTTELVLKGLFPDAGDRMFQSYVFTDVSSGFFGAARERFGHVPGMEYLTLDISRDPGEQGFALGSFDLIVAANVLHATPSLSETLKNVRRLLRPDGKLLLQEMWTESKAMNFVMGTLPGWWLGTEDGRAQEPYVDPERWAVELSKAGFSKPEAVVPDDELPFQDEVVIIASPVVERSTTNTVSLLSGQPDGIVATAISAALQKRGMSVDVVSVRDEPKQGVISILDLEGSSFLNGIAAKDYEHLRDFLIKTATKDGILWLTRPCQLGCSDPRYGSIIGLARVLRNEQKINIATLEMDEFTSEGSMDAVFGVFQRSRNQPATSDDDVNPDSECSWSGGSLYIPRFHWFSVSKELAEKDPDGSVGIKKLEIGKRGSLQTLEWRDAPPLAQPESGEVLVETRAVGMNFKDVLIAMGIVDGNEGGASGLGVECSGVVTRLGPDVVDLQVGDRVAVIATSSYSTVLKTPADMCVKIPDSLSFEEAATMPSVFGTVIYGLLHLANLEAGQTVLIHSACGGIGIAAIQICRVVGAEVFVTVGTDEKVEYLMETFEIPRDRIFNSRNSEFLPGILRETAGKGVDVVLNSLSGELLHASWKCVAEFGCMIELGKRDFIGQGRLAMEVFEENRSFFGVHMIPLCKRRPRLMRRVLERMMDLYRFGSIRPIQPMQVFDGANIQEAFRFMQKGKHMGKLVVRMPENSSLLRTAPAHVGLSLRPDASYLLIGGLGGLGRAISTWMAERGARNLIYLSRSAGKGADDANLVEELAAMGCTAQLVKGSVTSAEDVRRAVKNARLPIAGVIQMSMVLRDGMFENMTYEDWTSATAPKIDGTWNLHTALADSDLDFFVLFSSLAGLIGQRGQANYASANTFLDSFVQYRHAQGLAASVLDLGPVVDVGYVSQNAKVMNQLRAFSNHILREQDVIDALELAMKKSSPALSRWEEESSSASGGPLAAYVSGGQVGLGLRTTQSLSATHNNVAWKQDPRMSQYRNLALAGDIPGTSAGGGQAQAADDGGLKSFLAAVESDPHLLGQEDRVLELAGHIQSTLGGFMIRPAEELDIRGAMSALGVDSLVAIELRNWFRRSMALDVSVLEIVQAESLEGLARVASERMMAKLGVEVVAGEEPVLVEG</sequence>
<evidence type="ECO:0000256" key="7">
    <source>
        <dbReference type="ARBA" id="ARBA00023268"/>
    </source>
</evidence>
<dbReference type="Gene3D" id="3.30.70.250">
    <property type="entry name" value="Malonyl-CoA ACP transacylase, ACP-binding"/>
    <property type="match status" value="1"/>
</dbReference>
<dbReference type="Pfam" id="PF21089">
    <property type="entry name" value="PKS_DH_N"/>
    <property type="match status" value="1"/>
</dbReference>
<evidence type="ECO:0000259" key="13">
    <source>
        <dbReference type="PROSITE" id="PS52019"/>
    </source>
</evidence>
<dbReference type="Pfam" id="PF08659">
    <property type="entry name" value="KR"/>
    <property type="match status" value="1"/>
</dbReference>
<keyword evidence="7" id="KW-0511">Multifunctional enzyme</keyword>
<feature type="domain" description="Carrier" evidence="11">
    <location>
        <begin position="2453"/>
        <end position="2531"/>
    </location>
</feature>
<dbReference type="SUPFAM" id="SSF53901">
    <property type="entry name" value="Thiolase-like"/>
    <property type="match status" value="1"/>
</dbReference>
<dbReference type="SUPFAM" id="SSF51735">
    <property type="entry name" value="NAD(P)-binding Rossmann-fold domains"/>
    <property type="match status" value="2"/>
</dbReference>
<keyword evidence="5" id="KW-0521">NADP</keyword>
<dbReference type="Pfam" id="PF08240">
    <property type="entry name" value="ADH_N"/>
    <property type="match status" value="1"/>
</dbReference>
<dbReference type="PROSITE" id="PS00012">
    <property type="entry name" value="PHOSPHOPANTETHEINE"/>
    <property type="match status" value="1"/>
</dbReference>
<evidence type="ECO:0000256" key="6">
    <source>
        <dbReference type="ARBA" id="ARBA00023002"/>
    </source>
</evidence>
<dbReference type="CDD" id="cd00833">
    <property type="entry name" value="PKS"/>
    <property type="match status" value="1"/>
</dbReference>
<dbReference type="InterPro" id="IPR036291">
    <property type="entry name" value="NAD(P)-bd_dom_sf"/>
</dbReference>
<keyword evidence="8" id="KW-0012">Acyltransferase</keyword>
<dbReference type="PANTHER" id="PTHR43775:SF49">
    <property type="entry name" value="SYNTHASE, PUTATIVE (JCVI)-RELATED"/>
    <property type="match status" value="1"/>
</dbReference>
<evidence type="ECO:0000259" key="11">
    <source>
        <dbReference type="PROSITE" id="PS50075"/>
    </source>
</evidence>
<dbReference type="InterPro" id="IPR050091">
    <property type="entry name" value="PKS_NRPS_Biosynth_Enz"/>
</dbReference>
<dbReference type="Gene3D" id="3.10.129.110">
    <property type="entry name" value="Polyketide synthase dehydratase"/>
    <property type="match status" value="1"/>
</dbReference>
<dbReference type="SMART" id="SM00825">
    <property type="entry name" value="PKS_KS"/>
    <property type="match status" value="1"/>
</dbReference>
<dbReference type="InterPro" id="IPR029063">
    <property type="entry name" value="SAM-dependent_MTases_sf"/>
</dbReference>
<dbReference type="InterPro" id="IPR020843">
    <property type="entry name" value="ER"/>
</dbReference>
<dbReference type="PROSITE" id="PS50075">
    <property type="entry name" value="CARRIER"/>
    <property type="match status" value="1"/>
</dbReference>
<dbReference type="GO" id="GO:0031177">
    <property type="term" value="F:phosphopantetheine binding"/>
    <property type="evidence" value="ECO:0007669"/>
    <property type="project" value="InterPro"/>
</dbReference>
<accession>A0AAD9VWL5</accession>
<dbReference type="CDD" id="cd05195">
    <property type="entry name" value="enoyl_red"/>
    <property type="match status" value="1"/>
</dbReference>
<dbReference type="InterPro" id="IPR013154">
    <property type="entry name" value="ADH-like_N"/>
</dbReference>
<dbReference type="InterPro" id="IPR049900">
    <property type="entry name" value="PKS_mFAS_DH"/>
</dbReference>
<dbReference type="InterPro" id="IPR057326">
    <property type="entry name" value="KR_dom"/>
</dbReference>
<dbReference type="Proteomes" id="UP001265746">
    <property type="component" value="Unassembled WGS sequence"/>
</dbReference>
<dbReference type="SUPFAM" id="SSF52151">
    <property type="entry name" value="FabD/lysophospholipase-like"/>
    <property type="match status" value="1"/>
</dbReference>
<dbReference type="SMART" id="SM00822">
    <property type="entry name" value="PKS_KR"/>
    <property type="match status" value="1"/>
</dbReference>
<dbReference type="GO" id="GO:0006633">
    <property type="term" value="P:fatty acid biosynthetic process"/>
    <property type="evidence" value="ECO:0007669"/>
    <property type="project" value="InterPro"/>
</dbReference>
<comment type="caution">
    <text evidence="14">The sequence shown here is derived from an EMBL/GenBank/DDBJ whole genome shotgun (WGS) entry which is preliminary data.</text>
</comment>
<dbReference type="SMART" id="SM00827">
    <property type="entry name" value="PKS_AT"/>
    <property type="match status" value="1"/>
</dbReference>
<dbReference type="SUPFAM" id="SSF53335">
    <property type="entry name" value="S-adenosyl-L-methionine-dependent methyltransferases"/>
    <property type="match status" value="1"/>
</dbReference>
<dbReference type="InterPro" id="IPR013968">
    <property type="entry name" value="PKS_KR"/>
</dbReference>
<dbReference type="SMART" id="SM00826">
    <property type="entry name" value="PKS_DH"/>
    <property type="match status" value="1"/>
</dbReference>
<dbReference type="Gene3D" id="3.40.47.10">
    <property type="match status" value="1"/>
</dbReference>
<dbReference type="SMART" id="SM00823">
    <property type="entry name" value="PKS_PP"/>
    <property type="match status" value="1"/>
</dbReference>
<dbReference type="InterPro" id="IPR014030">
    <property type="entry name" value="Ketoacyl_synth_N"/>
</dbReference>
<dbReference type="Gene3D" id="1.10.1200.10">
    <property type="entry name" value="ACP-like"/>
    <property type="match status" value="1"/>
</dbReference>
<dbReference type="InterPro" id="IPR014043">
    <property type="entry name" value="Acyl_transferase_dom"/>
</dbReference>
<evidence type="ECO:0000256" key="3">
    <source>
        <dbReference type="ARBA" id="ARBA00022603"/>
    </source>
</evidence>
<dbReference type="PROSITE" id="PS52004">
    <property type="entry name" value="KS3_2"/>
    <property type="match status" value="1"/>
</dbReference>
<feature type="domain" description="PKS/mFAS DH" evidence="13">
    <location>
        <begin position="940"/>
        <end position="1237"/>
    </location>
</feature>
<dbReference type="Pfam" id="PF14765">
    <property type="entry name" value="PS-DH"/>
    <property type="match status" value="1"/>
</dbReference>
<keyword evidence="6" id="KW-0560">Oxidoreductase</keyword>
<name>A0AAD9VWL5_PHOAM</name>
<dbReference type="InterPro" id="IPR042104">
    <property type="entry name" value="PKS_dehydratase_sf"/>
</dbReference>
<evidence type="ECO:0000256" key="10">
    <source>
        <dbReference type="SAM" id="MobiDB-lite"/>
    </source>
</evidence>
<dbReference type="Gene3D" id="3.90.180.10">
    <property type="entry name" value="Medium-chain alcohol dehydrogenases, catalytic domain"/>
    <property type="match status" value="1"/>
</dbReference>
<dbReference type="InterPro" id="IPR009081">
    <property type="entry name" value="PP-bd_ACP"/>
</dbReference>
<evidence type="ECO:0000313" key="14">
    <source>
        <dbReference type="EMBL" id="KAK2596464.1"/>
    </source>
</evidence>
<dbReference type="SUPFAM" id="SSF50129">
    <property type="entry name" value="GroES-like"/>
    <property type="match status" value="1"/>
</dbReference>
<dbReference type="InterPro" id="IPR018201">
    <property type="entry name" value="Ketoacyl_synth_AS"/>
</dbReference>
<feature type="region of interest" description="N-terminal hotdog fold" evidence="9">
    <location>
        <begin position="940"/>
        <end position="1074"/>
    </location>
</feature>
<dbReference type="Pfam" id="PF13602">
    <property type="entry name" value="ADH_zinc_N_2"/>
    <property type="match status" value="1"/>
</dbReference>
<dbReference type="InterPro" id="IPR011032">
    <property type="entry name" value="GroES-like_sf"/>
</dbReference>
<dbReference type="EMBL" id="JAUJFL010000011">
    <property type="protein sequence ID" value="KAK2596464.1"/>
    <property type="molecule type" value="Genomic_DNA"/>
</dbReference>
<dbReference type="Gene3D" id="3.40.50.720">
    <property type="entry name" value="NAD(P)-binding Rossmann-like Domain"/>
    <property type="match status" value="2"/>
</dbReference>
<evidence type="ECO:0000259" key="12">
    <source>
        <dbReference type="PROSITE" id="PS52004"/>
    </source>
</evidence>
<dbReference type="InterPro" id="IPR020841">
    <property type="entry name" value="PKS_Beta-ketoAc_synthase_dom"/>
</dbReference>
<dbReference type="GO" id="GO:0004312">
    <property type="term" value="F:fatty acid synthase activity"/>
    <property type="evidence" value="ECO:0007669"/>
    <property type="project" value="TreeGrafter"/>
</dbReference>
<evidence type="ECO:0000256" key="8">
    <source>
        <dbReference type="ARBA" id="ARBA00023315"/>
    </source>
</evidence>
<dbReference type="InterPro" id="IPR016036">
    <property type="entry name" value="Malonyl_transacylase_ACP-bd"/>
</dbReference>
<keyword evidence="1" id="KW-0596">Phosphopantetheine</keyword>
<dbReference type="GO" id="GO:0032259">
    <property type="term" value="P:methylation"/>
    <property type="evidence" value="ECO:0007669"/>
    <property type="project" value="UniProtKB-KW"/>
</dbReference>
<dbReference type="SUPFAM" id="SSF47336">
    <property type="entry name" value="ACP-like"/>
    <property type="match status" value="1"/>
</dbReference>
<dbReference type="Pfam" id="PF08242">
    <property type="entry name" value="Methyltransf_12"/>
    <property type="match status" value="1"/>
</dbReference>
<dbReference type="PROSITE" id="PS52019">
    <property type="entry name" value="PKS_MFAS_DH"/>
    <property type="match status" value="1"/>
</dbReference>
<evidence type="ECO:0000256" key="2">
    <source>
        <dbReference type="ARBA" id="ARBA00022553"/>
    </source>
</evidence>
<keyword evidence="2" id="KW-0597">Phosphoprotein</keyword>
<evidence type="ECO:0000256" key="9">
    <source>
        <dbReference type="PROSITE-ProRule" id="PRU01363"/>
    </source>
</evidence>
<dbReference type="Pfam" id="PF16197">
    <property type="entry name" value="KAsynt_C_assoc"/>
    <property type="match status" value="1"/>
</dbReference>
<dbReference type="InterPro" id="IPR001227">
    <property type="entry name" value="Ac_transferase_dom_sf"/>
</dbReference>
<dbReference type="InterPro" id="IPR016035">
    <property type="entry name" value="Acyl_Trfase/lysoPLipase"/>
</dbReference>
<feature type="active site" description="Proton acceptor; for dehydratase activity" evidence="9">
    <location>
        <position position="972"/>
    </location>
</feature>
<dbReference type="PROSITE" id="PS00606">
    <property type="entry name" value="KS3_1"/>
    <property type="match status" value="1"/>
</dbReference>
<dbReference type="GO" id="GO:0016491">
    <property type="term" value="F:oxidoreductase activity"/>
    <property type="evidence" value="ECO:0007669"/>
    <property type="project" value="UniProtKB-KW"/>
</dbReference>
<dbReference type="InterPro" id="IPR013217">
    <property type="entry name" value="Methyltransf_12"/>
</dbReference>
<dbReference type="PANTHER" id="PTHR43775">
    <property type="entry name" value="FATTY ACID SYNTHASE"/>
    <property type="match status" value="1"/>
</dbReference>
<dbReference type="GO" id="GO:0008168">
    <property type="term" value="F:methyltransferase activity"/>
    <property type="evidence" value="ECO:0007669"/>
    <property type="project" value="UniProtKB-KW"/>
</dbReference>
<evidence type="ECO:0000313" key="15">
    <source>
        <dbReference type="Proteomes" id="UP001265746"/>
    </source>
</evidence>
<keyword evidence="3" id="KW-0489">Methyltransferase</keyword>
<evidence type="ECO:0008006" key="16">
    <source>
        <dbReference type="Google" id="ProtNLM"/>
    </source>
</evidence>
<feature type="region of interest" description="C-terminal hotdog fold" evidence="9">
    <location>
        <begin position="1086"/>
        <end position="1237"/>
    </location>
</feature>
<dbReference type="CDD" id="cd02440">
    <property type="entry name" value="AdoMet_MTases"/>
    <property type="match status" value="1"/>
</dbReference>
<protein>
    <recommendedName>
        <fullName evidence="16">Carrier domain-containing protein</fullName>
    </recommendedName>
</protein>
<dbReference type="FunFam" id="3.40.50.720:FF:000209">
    <property type="entry name" value="Polyketide synthase Pks12"/>
    <property type="match status" value="1"/>
</dbReference>
<dbReference type="InterPro" id="IPR014031">
    <property type="entry name" value="Ketoacyl_synth_C"/>
</dbReference>
<evidence type="ECO:0000256" key="1">
    <source>
        <dbReference type="ARBA" id="ARBA00022450"/>
    </source>
</evidence>
<dbReference type="GO" id="GO:0004315">
    <property type="term" value="F:3-oxoacyl-[acyl-carrier-protein] synthase activity"/>
    <property type="evidence" value="ECO:0007669"/>
    <property type="project" value="InterPro"/>
</dbReference>
<reference evidence="14" key="1">
    <citation type="submission" date="2023-06" db="EMBL/GenBank/DDBJ databases">
        <authorList>
            <person name="Noh H."/>
        </authorList>
    </citation>
    <scope>NUCLEOTIDE SEQUENCE</scope>
    <source>
        <strain evidence="14">DUCC20226</strain>
    </source>
</reference>
<feature type="active site" description="Proton donor; for dehydratase activity" evidence="9">
    <location>
        <position position="1151"/>
    </location>
</feature>
<keyword evidence="4" id="KW-0808">Transferase</keyword>
<dbReference type="InterPro" id="IPR006162">
    <property type="entry name" value="Ppantetheine_attach_site"/>
</dbReference>
<dbReference type="InterPro" id="IPR036736">
    <property type="entry name" value="ACP-like_sf"/>
</dbReference>
<organism evidence="14 15">
    <name type="scientific">Phomopsis amygdali</name>
    <name type="common">Fusicoccum amygdali</name>
    <dbReference type="NCBI Taxonomy" id="1214568"/>
    <lineage>
        <taxon>Eukaryota</taxon>
        <taxon>Fungi</taxon>
        <taxon>Dikarya</taxon>
        <taxon>Ascomycota</taxon>
        <taxon>Pezizomycotina</taxon>
        <taxon>Sordariomycetes</taxon>
        <taxon>Sordariomycetidae</taxon>
        <taxon>Diaporthales</taxon>
        <taxon>Diaporthaceae</taxon>
        <taxon>Diaporthe</taxon>
    </lineage>
</organism>
<dbReference type="Gene3D" id="3.40.50.150">
    <property type="entry name" value="Vaccinia Virus protein VP39"/>
    <property type="match status" value="1"/>
</dbReference>
<dbReference type="InterPro" id="IPR020806">
    <property type="entry name" value="PKS_PP-bd"/>
</dbReference>
<proteinExistence type="predicted"/>
<evidence type="ECO:0000256" key="4">
    <source>
        <dbReference type="ARBA" id="ARBA00022679"/>
    </source>
</evidence>
<dbReference type="Pfam" id="PF00109">
    <property type="entry name" value="ketoacyl-synt"/>
    <property type="match status" value="1"/>
</dbReference>
<dbReference type="InterPro" id="IPR020807">
    <property type="entry name" value="PKS_DH"/>
</dbReference>
<dbReference type="InterPro" id="IPR049552">
    <property type="entry name" value="PKS_DH_N"/>
</dbReference>
<dbReference type="Pfam" id="PF02801">
    <property type="entry name" value="Ketoacyl-synt_C"/>
    <property type="match status" value="1"/>
</dbReference>
<feature type="region of interest" description="Disordered" evidence="10">
    <location>
        <begin position="1"/>
        <end position="44"/>
    </location>
</feature>
<keyword evidence="15" id="KW-1185">Reference proteome</keyword>
<dbReference type="InterPro" id="IPR032821">
    <property type="entry name" value="PKS_assoc"/>
</dbReference>
<feature type="compositionally biased region" description="Polar residues" evidence="10">
    <location>
        <begin position="15"/>
        <end position="33"/>
    </location>
</feature>
<dbReference type="Pfam" id="PF00698">
    <property type="entry name" value="Acyl_transf_1"/>
    <property type="match status" value="1"/>
</dbReference>